<keyword evidence="1" id="KW-0328">Glycosyltransferase</keyword>
<dbReference type="PANTHER" id="PTHR12526:SF636">
    <property type="entry name" value="BLL3647 PROTEIN"/>
    <property type="match status" value="1"/>
</dbReference>
<organism evidence="4 5">
    <name type="scientific">Paraconexibacter algicola</name>
    <dbReference type="NCBI Taxonomy" id="2133960"/>
    <lineage>
        <taxon>Bacteria</taxon>
        <taxon>Bacillati</taxon>
        <taxon>Actinomycetota</taxon>
        <taxon>Thermoleophilia</taxon>
        <taxon>Solirubrobacterales</taxon>
        <taxon>Paraconexibacteraceae</taxon>
        <taxon>Paraconexibacter</taxon>
    </lineage>
</organism>
<comment type="caution">
    <text evidence="4">The sequence shown here is derived from an EMBL/GenBank/DDBJ whole genome shotgun (WGS) entry which is preliminary data.</text>
</comment>
<evidence type="ECO:0000259" key="3">
    <source>
        <dbReference type="Pfam" id="PF13439"/>
    </source>
</evidence>
<dbReference type="RefSeq" id="WP_107570100.1">
    <property type="nucleotide sequence ID" value="NZ_PYYB01000002.1"/>
</dbReference>
<sequence length="319" mass="33947">MRTIVVTNMAAAPEAPGRGIFVRDQVAALRRLGADVTLTEFAPGDYAQAVRRLRGLARREGPFDLVHAHFGLTAFPALAIPARARVLTVHGTDVRHPRTGRLTRLVARRMDLVAAVSHDLGVDLAGPAPRGTPLPSLGRRGLPTAVLPCGVAVDRFRPIPRAEARARLGLPPDEPCVLFPADPGRTGKRFDLAQEAVDGARLHTLGTVDPADVPLWMNAASVVVLPSDAEGFGLAVLEALACDVPVITTPVGIHPQALQGVAGALCAPYERDRWRRAIAAALAQPDPRVDGRSVVAPWSADRMAERVHDAWRALLPDAG</sequence>
<dbReference type="GO" id="GO:0016757">
    <property type="term" value="F:glycosyltransferase activity"/>
    <property type="evidence" value="ECO:0007669"/>
    <property type="project" value="UniProtKB-KW"/>
</dbReference>
<feature type="domain" description="Glycosyltransferase subfamily 4-like N-terminal" evidence="3">
    <location>
        <begin position="23"/>
        <end position="122"/>
    </location>
</feature>
<dbReference type="AlphaFoldDB" id="A0A2T4UF34"/>
<keyword evidence="2" id="KW-0808">Transferase</keyword>
<dbReference type="SUPFAM" id="SSF53756">
    <property type="entry name" value="UDP-Glycosyltransferase/glycogen phosphorylase"/>
    <property type="match status" value="1"/>
</dbReference>
<evidence type="ECO:0000256" key="1">
    <source>
        <dbReference type="ARBA" id="ARBA00022676"/>
    </source>
</evidence>
<evidence type="ECO:0000313" key="5">
    <source>
        <dbReference type="Proteomes" id="UP000240739"/>
    </source>
</evidence>
<reference evidence="4 5" key="1">
    <citation type="submission" date="2018-03" db="EMBL/GenBank/DDBJ databases">
        <title>Aquarubrobacter algicola gen. nov., sp. nov., a novel actinobacterium isolated from shallow eutrophic lake during the end of cyanobacterial harmful algal blooms.</title>
        <authorList>
            <person name="Chun S.J."/>
        </authorList>
    </citation>
    <scope>NUCLEOTIDE SEQUENCE [LARGE SCALE GENOMIC DNA]</scope>
    <source>
        <strain evidence="4 5">Seoho-28</strain>
    </source>
</reference>
<name>A0A2T4UF34_9ACTN</name>
<dbReference type="Gene3D" id="3.40.50.2000">
    <property type="entry name" value="Glycogen Phosphorylase B"/>
    <property type="match status" value="2"/>
</dbReference>
<dbReference type="PANTHER" id="PTHR12526">
    <property type="entry name" value="GLYCOSYLTRANSFERASE"/>
    <property type="match status" value="1"/>
</dbReference>
<dbReference type="Pfam" id="PF13692">
    <property type="entry name" value="Glyco_trans_1_4"/>
    <property type="match status" value="1"/>
</dbReference>
<accession>A0A2T4UF34</accession>
<proteinExistence type="predicted"/>
<keyword evidence="5" id="KW-1185">Reference proteome</keyword>
<gene>
    <name evidence="4" type="ORF">C7Y72_15555</name>
</gene>
<dbReference type="Proteomes" id="UP000240739">
    <property type="component" value="Unassembled WGS sequence"/>
</dbReference>
<protein>
    <recommendedName>
        <fullName evidence="3">Glycosyltransferase subfamily 4-like N-terminal domain-containing protein</fullName>
    </recommendedName>
</protein>
<dbReference type="EMBL" id="PYYB01000002">
    <property type="protein sequence ID" value="PTL56381.1"/>
    <property type="molecule type" value="Genomic_DNA"/>
</dbReference>
<evidence type="ECO:0000313" key="4">
    <source>
        <dbReference type="EMBL" id="PTL56381.1"/>
    </source>
</evidence>
<dbReference type="Pfam" id="PF13439">
    <property type="entry name" value="Glyco_transf_4"/>
    <property type="match status" value="1"/>
</dbReference>
<dbReference type="InterPro" id="IPR028098">
    <property type="entry name" value="Glyco_trans_4-like_N"/>
</dbReference>
<evidence type="ECO:0000256" key="2">
    <source>
        <dbReference type="ARBA" id="ARBA00022679"/>
    </source>
</evidence>
<dbReference type="OrthoDB" id="9781738at2"/>